<dbReference type="Gene3D" id="1.20.1440.60">
    <property type="entry name" value="23S rRNA-intervening sequence"/>
    <property type="match status" value="1"/>
</dbReference>
<dbReference type="PANTHER" id="PTHR38471">
    <property type="entry name" value="FOUR HELIX BUNDLE PROTEIN"/>
    <property type="match status" value="1"/>
</dbReference>
<accession>A0A1F7I6T0</accession>
<dbReference type="EMBL" id="MGAF01000058">
    <property type="protein sequence ID" value="OGK39074.1"/>
    <property type="molecule type" value="Genomic_DNA"/>
</dbReference>
<dbReference type="InterPro" id="IPR036583">
    <property type="entry name" value="23S_rRNA_IVS_sf"/>
</dbReference>
<organism evidence="1 2">
    <name type="scientific">Candidatus Roizmanbacteria bacterium RIFCSPLOWO2_01_FULL_35_13</name>
    <dbReference type="NCBI Taxonomy" id="1802055"/>
    <lineage>
        <taxon>Bacteria</taxon>
        <taxon>Candidatus Roizmaniibacteriota</taxon>
    </lineage>
</organism>
<gene>
    <name evidence="1" type="ORF">A3A74_05610</name>
</gene>
<name>A0A1F7I6T0_9BACT</name>
<dbReference type="NCBIfam" id="TIGR02436">
    <property type="entry name" value="four helix bundle protein"/>
    <property type="match status" value="1"/>
</dbReference>
<comment type="caution">
    <text evidence="1">The sequence shown here is derived from an EMBL/GenBank/DDBJ whole genome shotgun (WGS) entry which is preliminary data.</text>
</comment>
<dbReference type="PANTHER" id="PTHR38471:SF2">
    <property type="entry name" value="FOUR HELIX BUNDLE PROTEIN"/>
    <property type="match status" value="1"/>
</dbReference>
<dbReference type="Proteomes" id="UP000179270">
    <property type="component" value="Unassembled WGS sequence"/>
</dbReference>
<evidence type="ECO:0000313" key="2">
    <source>
        <dbReference type="Proteomes" id="UP000179270"/>
    </source>
</evidence>
<dbReference type="STRING" id="1802055.A3A74_05610"/>
<dbReference type="InterPro" id="IPR012657">
    <property type="entry name" value="23S_rRNA-intervening_sequence"/>
</dbReference>
<dbReference type="Pfam" id="PF05635">
    <property type="entry name" value="23S_rRNA_IVP"/>
    <property type="match status" value="1"/>
</dbReference>
<sequence>MLQNINPKRFDLEDRTLKFAADVRVFVKKLPKNITNLRDIPQLIDSSGSVGANYIEANEALSKKDFFMRIKISRKEAKESKYWLILIDTYQNVDLEKDRNKLIQEALELTKIFGSILEKNVTKEF</sequence>
<reference evidence="1 2" key="1">
    <citation type="journal article" date="2016" name="Nat. Commun.">
        <title>Thousands of microbial genomes shed light on interconnected biogeochemical processes in an aquifer system.</title>
        <authorList>
            <person name="Anantharaman K."/>
            <person name="Brown C.T."/>
            <person name="Hug L.A."/>
            <person name="Sharon I."/>
            <person name="Castelle C.J."/>
            <person name="Probst A.J."/>
            <person name="Thomas B.C."/>
            <person name="Singh A."/>
            <person name="Wilkins M.J."/>
            <person name="Karaoz U."/>
            <person name="Brodie E.L."/>
            <person name="Williams K.H."/>
            <person name="Hubbard S.S."/>
            <person name="Banfield J.F."/>
        </authorList>
    </citation>
    <scope>NUCLEOTIDE SEQUENCE [LARGE SCALE GENOMIC DNA]</scope>
</reference>
<proteinExistence type="predicted"/>
<evidence type="ECO:0000313" key="1">
    <source>
        <dbReference type="EMBL" id="OGK39074.1"/>
    </source>
</evidence>
<dbReference type="AlphaFoldDB" id="A0A1F7I6T0"/>
<protein>
    <submittedName>
        <fullName evidence="1">Four helix bundle protein</fullName>
    </submittedName>
</protein>
<dbReference type="SUPFAM" id="SSF158446">
    <property type="entry name" value="IVS-encoded protein-like"/>
    <property type="match status" value="1"/>
</dbReference>